<comment type="similarity">
    <text evidence="2">Belongs to the MipA/OmpV family.</text>
</comment>
<dbReference type="GO" id="GO:0009252">
    <property type="term" value="P:peptidoglycan biosynthetic process"/>
    <property type="evidence" value="ECO:0007669"/>
    <property type="project" value="TreeGrafter"/>
</dbReference>
<dbReference type="RefSeq" id="WP_086742845.1">
    <property type="nucleotide sequence ID" value="NZ_MWPV01000001.1"/>
</dbReference>
<gene>
    <name evidence="6" type="ORF">B1199_04085</name>
</gene>
<evidence type="ECO:0000256" key="3">
    <source>
        <dbReference type="ARBA" id="ARBA00022729"/>
    </source>
</evidence>
<keyword evidence="5" id="KW-0998">Cell outer membrane</keyword>
<sequence>MRHSFFALLAVFSLMVQSENNDIKLATWHIAVGVGIGIATNPLHGGDDIPLIVLPDLAYYDEHVFFDNGVLGYTFIQDKRFVLSAITELNPENRFFVFWHPANLFLNSYRSSDLKLENSVSIETLDKKRWALDGGFEYQYFADDFVMRIDWLHDITGVYNSARASIELETELVLGEWLISPLVGVQYRSQQLNQYYYGIDPSLELEQLYLADDSFSPYAKVQLTWPFSHDKAVFVRASYDDYSQLSESPLFKEDHALSIFLGLKYIF</sequence>
<keyword evidence="3" id="KW-0732">Signal</keyword>
<dbReference type="AlphaFoldDB" id="A0A244CV25"/>
<name>A0A244CV25_PSEDV</name>
<keyword evidence="7" id="KW-1185">Reference proteome</keyword>
<dbReference type="PANTHER" id="PTHR38776">
    <property type="entry name" value="MLTA-INTERACTING PROTEIN-RELATED"/>
    <property type="match status" value="1"/>
</dbReference>
<evidence type="ECO:0000256" key="2">
    <source>
        <dbReference type="ARBA" id="ARBA00005722"/>
    </source>
</evidence>
<reference evidence="6 7" key="1">
    <citation type="submission" date="2017-02" db="EMBL/GenBank/DDBJ databases">
        <title>Pseudoalteromonas ulvae TC14 Genome.</title>
        <authorList>
            <person name="Molmeret M."/>
        </authorList>
    </citation>
    <scope>NUCLEOTIDE SEQUENCE [LARGE SCALE GENOMIC DNA]</scope>
    <source>
        <strain evidence="6">TC14</strain>
    </source>
</reference>
<evidence type="ECO:0000256" key="4">
    <source>
        <dbReference type="ARBA" id="ARBA00023136"/>
    </source>
</evidence>
<evidence type="ECO:0008006" key="8">
    <source>
        <dbReference type="Google" id="ProtNLM"/>
    </source>
</evidence>
<evidence type="ECO:0000313" key="6">
    <source>
        <dbReference type="EMBL" id="OUL59455.1"/>
    </source>
</evidence>
<proteinExistence type="inferred from homology"/>
<comment type="subcellular location">
    <subcellularLocation>
        <location evidence="1">Cell outer membrane</location>
    </subcellularLocation>
</comment>
<dbReference type="Proteomes" id="UP000194841">
    <property type="component" value="Unassembled WGS sequence"/>
</dbReference>
<dbReference type="EMBL" id="MWPV01000001">
    <property type="protein sequence ID" value="OUL59455.1"/>
    <property type="molecule type" value="Genomic_DNA"/>
</dbReference>
<dbReference type="GO" id="GO:0009279">
    <property type="term" value="C:cell outer membrane"/>
    <property type="evidence" value="ECO:0007669"/>
    <property type="project" value="UniProtKB-SubCell"/>
</dbReference>
<dbReference type="InterPro" id="IPR010583">
    <property type="entry name" value="MipA"/>
</dbReference>
<dbReference type="Pfam" id="PF06629">
    <property type="entry name" value="MipA"/>
    <property type="match status" value="1"/>
</dbReference>
<dbReference type="PANTHER" id="PTHR38776:SF1">
    <property type="entry name" value="MLTA-INTERACTING PROTEIN-RELATED"/>
    <property type="match status" value="1"/>
</dbReference>
<evidence type="ECO:0000313" key="7">
    <source>
        <dbReference type="Proteomes" id="UP000194841"/>
    </source>
</evidence>
<evidence type="ECO:0000256" key="5">
    <source>
        <dbReference type="ARBA" id="ARBA00023237"/>
    </source>
</evidence>
<dbReference type="OrthoDB" id="5731040at2"/>
<keyword evidence="4" id="KW-0472">Membrane</keyword>
<evidence type="ECO:0000256" key="1">
    <source>
        <dbReference type="ARBA" id="ARBA00004442"/>
    </source>
</evidence>
<accession>A0A244CV25</accession>
<comment type="caution">
    <text evidence="6">The sequence shown here is derived from an EMBL/GenBank/DDBJ whole genome shotgun (WGS) entry which is preliminary data.</text>
</comment>
<organism evidence="6 7">
    <name type="scientific">Pseudoalteromonas ulvae</name>
    <dbReference type="NCBI Taxonomy" id="107327"/>
    <lineage>
        <taxon>Bacteria</taxon>
        <taxon>Pseudomonadati</taxon>
        <taxon>Pseudomonadota</taxon>
        <taxon>Gammaproteobacteria</taxon>
        <taxon>Alteromonadales</taxon>
        <taxon>Pseudoalteromonadaceae</taxon>
        <taxon>Pseudoalteromonas</taxon>
    </lineage>
</organism>
<protein>
    <recommendedName>
        <fullName evidence="8">Structural protein MipA</fullName>
    </recommendedName>
</protein>